<evidence type="ECO:0000313" key="1">
    <source>
        <dbReference type="EMBL" id="GBM35727.1"/>
    </source>
</evidence>
<evidence type="ECO:0000313" key="2">
    <source>
        <dbReference type="Proteomes" id="UP000499080"/>
    </source>
</evidence>
<organism evidence="1 2">
    <name type="scientific">Araneus ventricosus</name>
    <name type="common">Orbweaver spider</name>
    <name type="synonym">Epeira ventricosa</name>
    <dbReference type="NCBI Taxonomy" id="182803"/>
    <lineage>
        <taxon>Eukaryota</taxon>
        <taxon>Metazoa</taxon>
        <taxon>Ecdysozoa</taxon>
        <taxon>Arthropoda</taxon>
        <taxon>Chelicerata</taxon>
        <taxon>Arachnida</taxon>
        <taxon>Araneae</taxon>
        <taxon>Araneomorphae</taxon>
        <taxon>Entelegynae</taxon>
        <taxon>Araneoidea</taxon>
        <taxon>Araneidae</taxon>
        <taxon>Araneus</taxon>
    </lineage>
</organism>
<dbReference type="AlphaFoldDB" id="A0A4Y2F4P7"/>
<comment type="caution">
    <text evidence="1">The sequence shown here is derived from an EMBL/GenBank/DDBJ whole genome shotgun (WGS) entry which is preliminary data.</text>
</comment>
<keyword evidence="2" id="KW-1185">Reference proteome</keyword>
<sequence>MIGSNVPIMLTSMLEKYESLVGGKIGAVGRVIQSLRSQAANLSFCVPCCVGSCIIVQKQDPSTQETWWDSTDPSGFLFFPALKRETCSHATRKEKCRTRCQSFSRNHRIVELCFPDVRCARNCKGIPPRIWLIKTLDDDSQLVLQQLTCDTAWFGNQA</sequence>
<protein>
    <submittedName>
        <fullName evidence="1">Uncharacterized protein</fullName>
    </submittedName>
</protein>
<accession>A0A4Y2F4P7</accession>
<dbReference type="Proteomes" id="UP000499080">
    <property type="component" value="Unassembled WGS sequence"/>
</dbReference>
<dbReference type="EMBL" id="BGPR01000792">
    <property type="protein sequence ID" value="GBM35727.1"/>
    <property type="molecule type" value="Genomic_DNA"/>
</dbReference>
<reference evidence="1 2" key="1">
    <citation type="journal article" date="2019" name="Sci. Rep.">
        <title>Orb-weaving spider Araneus ventricosus genome elucidates the spidroin gene catalogue.</title>
        <authorList>
            <person name="Kono N."/>
            <person name="Nakamura H."/>
            <person name="Ohtoshi R."/>
            <person name="Moran D.A.P."/>
            <person name="Shinohara A."/>
            <person name="Yoshida Y."/>
            <person name="Fujiwara M."/>
            <person name="Mori M."/>
            <person name="Tomita M."/>
            <person name="Arakawa K."/>
        </authorList>
    </citation>
    <scope>NUCLEOTIDE SEQUENCE [LARGE SCALE GENOMIC DNA]</scope>
</reference>
<proteinExistence type="predicted"/>
<name>A0A4Y2F4P7_ARAVE</name>
<gene>
    <name evidence="1" type="ORF">AVEN_58409_1</name>
</gene>